<accession>E3HRN8</accession>
<dbReference type="PATRIC" id="fig|762376.5.peg.6367"/>
<dbReference type="AlphaFoldDB" id="E3HRN8"/>
<dbReference type="Proteomes" id="UP000006876">
    <property type="component" value="Chromosome"/>
</dbReference>
<protein>
    <recommendedName>
        <fullName evidence="3">Integrase</fullName>
    </recommendedName>
</protein>
<evidence type="ECO:0000313" key="2">
    <source>
        <dbReference type="Proteomes" id="UP000006876"/>
    </source>
</evidence>
<sequence length="669" mass="73794">MSGTVLHFVPRAEREPQENLDAFVALCRQSEVLGARLQFDGNVWDTGNRKGHNGRLRAIFSTMEAASQDKPDPSMPPQFLDFAKAVLVYLQDSRPVTSQAVRISALRYLEASLREWGKGSRPTAVNEEVLDTAVELAHKNVSAGVAYRVAGQLKIVADLMGSKGFITLRQPWEHGLKKPRELGSRISKEALTARQSKMPSAAALRALGGIFQDAVAVRDVLVSSGTALMTCAPERINEVLRLTRNCVEKGDGRFAGHVGLRWAGSKGANDTIKWLPTVMASVAEQAVANLLAVTRPAQEIAAWYTENPTSIYLHEDVAHLRGRELLSTTEIAAILWGEDALRVSANTWAQKTHKLPKHQLDARRVAFTFKDVEQAVLSMLPDTFPYVPGAPQLLCKDSLVVVRVDEMHVTNRTCRCMFTCADYGTIASALVRHDGRPSIFDRFGYTEDDGSPIEMNTHSLRHYLNMLAQMGGMSSAEIALFSGRKDAAQNRAYDHMTSDEVQAPISDALSQGFMGGLVAWEPRRLVGRTQFSELGATAAHTTDFGYCLHDFASEPCQMHRDCINCEEHECVKGEAHKEANLRASKAETEQLLEVAKQGLTDDEYGADSWVAHQTKTLERIDSLLSIYEDPSVPRGAQIRLNVINPALITQEPASQPIHFVQTAKRKLLS</sequence>
<dbReference type="HOGENOM" id="CLU_028266_0_0_4"/>
<dbReference type="OrthoDB" id="6725579at2"/>
<gene>
    <name evidence="1" type="ordered locus">AXYL_06364</name>
</gene>
<organism evidence="1 2">
    <name type="scientific">Achromobacter xylosoxidans (strain A8)</name>
    <dbReference type="NCBI Taxonomy" id="762376"/>
    <lineage>
        <taxon>Bacteria</taxon>
        <taxon>Pseudomonadati</taxon>
        <taxon>Pseudomonadota</taxon>
        <taxon>Betaproteobacteria</taxon>
        <taxon>Burkholderiales</taxon>
        <taxon>Alcaligenaceae</taxon>
        <taxon>Achromobacter</taxon>
    </lineage>
</organism>
<dbReference type="EMBL" id="CP002287">
    <property type="protein sequence ID" value="ADP19657.1"/>
    <property type="molecule type" value="Genomic_DNA"/>
</dbReference>
<dbReference type="eggNOG" id="COG4688">
    <property type="taxonomic scope" value="Bacteria"/>
</dbReference>
<dbReference type="STRING" id="762376.AXYL_06364"/>
<proteinExistence type="predicted"/>
<evidence type="ECO:0008006" key="3">
    <source>
        <dbReference type="Google" id="ProtNLM"/>
    </source>
</evidence>
<name>E3HRN8_ACHXA</name>
<dbReference type="RefSeq" id="WP_013396944.1">
    <property type="nucleotide sequence ID" value="NC_014640.1"/>
</dbReference>
<evidence type="ECO:0000313" key="1">
    <source>
        <dbReference type="EMBL" id="ADP19657.1"/>
    </source>
</evidence>
<dbReference type="KEGG" id="axy:AXYL_06364"/>
<reference evidence="1 2" key="1">
    <citation type="journal article" date="2011" name="J. Bacteriol.">
        <title>Complete genome sequence of the haloaromatic acid-degrading bacterium Achromobacter xylosoxidans A8.</title>
        <authorList>
            <person name="Strnad H."/>
            <person name="Ridl J."/>
            <person name="Paces J."/>
            <person name="Kolar M."/>
            <person name="Vlcek C."/>
            <person name="Paces V."/>
        </authorList>
    </citation>
    <scope>NUCLEOTIDE SEQUENCE [LARGE SCALE GENOMIC DNA]</scope>
    <source>
        <strain evidence="1 2">A8</strain>
    </source>
</reference>